<proteinExistence type="predicted"/>
<gene>
    <name evidence="1" type="ORF">UFOVP239_21</name>
</gene>
<dbReference type="EMBL" id="LR798278">
    <property type="protein sequence ID" value="CAB5219978.1"/>
    <property type="molecule type" value="Genomic_DNA"/>
</dbReference>
<name>A0A6J7WT53_9CAUD</name>
<accession>A0A6J7WT53</accession>
<sequence>MTKLINAYRKLPSPTNRAKLQAYIAKHMMAVCMATEDEIAFLKANQFSI</sequence>
<organism evidence="1">
    <name type="scientific">uncultured Caudovirales phage</name>
    <dbReference type="NCBI Taxonomy" id="2100421"/>
    <lineage>
        <taxon>Viruses</taxon>
        <taxon>Duplodnaviria</taxon>
        <taxon>Heunggongvirae</taxon>
        <taxon>Uroviricota</taxon>
        <taxon>Caudoviricetes</taxon>
        <taxon>Peduoviridae</taxon>
        <taxon>Maltschvirus</taxon>
        <taxon>Maltschvirus maltsch</taxon>
    </lineage>
</organism>
<evidence type="ECO:0000313" key="1">
    <source>
        <dbReference type="EMBL" id="CAB5219978.1"/>
    </source>
</evidence>
<reference evidence="1" key="1">
    <citation type="submission" date="2020-05" db="EMBL/GenBank/DDBJ databases">
        <authorList>
            <person name="Chiriac C."/>
            <person name="Salcher M."/>
            <person name="Ghai R."/>
            <person name="Kavagutti S V."/>
        </authorList>
    </citation>
    <scope>NUCLEOTIDE SEQUENCE</scope>
</reference>
<protein>
    <submittedName>
        <fullName evidence="1">Uncharacterized protein</fullName>
    </submittedName>
</protein>